<dbReference type="InterPro" id="IPR007344">
    <property type="entry name" value="GrpB/CoaE"/>
</dbReference>
<name>A0ABQ2CVU1_9DEIO</name>
<protein>
    <recommendedName>
        <fullName evidence="3">GrpB family protein</fullName>
    </recommendedName>
</protein>
<evidence type="ECO:0000313" key="2">
    <source>
        <dbReference type="Proteomes" id="UP000632222"/>
    </source>
</evidence>
<sequence>MPEIELVAHNPFWTKAYQHERKLLLEALIPVTGPLLIEHIGSTSIKNIAAKDVIDIMVGLTRPLSQEAIDQLVRLGYDFMGEAGLPGRMFFKRNPRTHHVHVVELGNDNGFWWEHLLFRDHLRTHPEAARRYEHIKLQLAARYPNDRPSYTSSKSPIVHALLEEAIAWEEQFGPLHKAQQAMQGAPVHWAVAGGWALDVQAHKVQRHHEDIDLMVYRDEQLPLQRFLLERGWTLERIQQGRFFPWLPGERLELPDHQIHATHPDYPSIDFLLSEGSHQHWICRRNARVTHPCAVQQGIYGIPHLVPEVVLLYKSGGRGGLRGKDLEDAERTFPGLDADQKHWLAMHLPASHPWHHTYLEGP</sequence>
<dbReference type="Gene3D" id="3.30.460.10">
    <property type="entry name" value="Beta Polymerase, domain 2"/>
    <property type="match status" value="1"/>
</dbReference>
<dbReference type="EMBL" id="BMOD01000001">
    <property type="protein sequence ID" value="GGJ22023.1"/>
    <property type="molecule type" value="Genomic_DNA"/>
</dbReference>
<organism evidence="1 2">
    <name type="scientific">Deinococcus roseus</name>
    <dbReference type="NCBI Taxonomy" id="392414"/>
    <lineage>
        <taxon>Bacteria</taxon>
        <taxon>Thermotogati</taxon>
        <taxon>Deinococcota</taxon>
        <taxon>Deinococci</taxon>
        <taxon>Deinococcales</taxon>
        <taxon>Deinococcaceae</taxon>
        <taxon>Deinococcus</taxon>
    </lineage>
</organism>
<dbReference type="RefSeq" id="WP_188999430.1">
    <property type="nucleotide sequence ID" value="NZ_BMOD01000001.1"/>
</dbReference>
<dbReference type="InterPro" id="IPR043519">
    <property type="entry name" value="NT_sf"/>
</dbReference>
<proteinExistence type="predicted"/>
<dbReference type="InterPro" id="IPR019646">
    <property type="entry name" value="Aminoglyc_AdlTrfase"/>
</dbReference>
<reference evidence="2" key="1">
    <citation type="journal article" date="2019" name="Int. J. Syst. Evol. Microbiol.">
        <title>The Global Catalogue of Microorganisms (GCM) 10K type strain sequencing project: providing services to taxonomists for standard genome sequencing and annotation.</title>
        <authorList>
            <consortium name="The Broad Institute Genomics Platform"/>
            <consortium name="The Broad Institute Genome Sequencing Center for Infectious Disease"/>
            <person name="Wu L."/>
            <person name="Ma J."/>
        </authorList>
    </citation>
    <scope>NUCLEOTIDE SEQUENCE [LARGE SCALE GENOMIC DNA]</scope>
    <source>
        <strain evidence="2">JCM 14370</strain>
    </source>
</reference>
<keyword evidence="2" id="KW-1185">Reference proteome</keyword>
<gene>
    <name evidence="1" type="ORF">GCM10008938_05360</name>
</gene>
<dbReference type="Proteomes" id="UP000632222">
    <property type="component" value="Unassembled WGS sequence"/>
</dbReference>
<dbReference type="Pfam" id="PF04229">
    <property type="entry name" value="GrpB"/>
    <property type="match status" value="1"/>
</dbReference>
<evidence type="ECO:0008006" key="3">
    <source>
        <dbReference type="Google" id="ProtNLM"/>
    </source>
</evidence>
<dbReference type="PANTHER" id="PTHR34822">
    <property type="entry name" value="GRPB DOMAIN PROTEIN (AFU_ORTHOLOGUE AFUA_1G01530)"/>
    <property type="match status" value="1"/>
</dbReference>
<comment type="caution">
    <text evidence="1">The sequence shown here is derived from an EMBL/GenBank/DDBJ whole genome shotgun (WGS) entry which is preliminary data.</text>
</comment>
<dbReference type="SUPFAM" id="SSF81301">
    <property type="entry name" value="Nucleotidyltransferase"/>
    <property type="match status" value="2"/>
</dbReference>
<accession>A0ABQ2CVU1</accession>
<dbReference type="Pfam" id="PF10706">
    <property type="entry name" value="Aminoglyc_resit"/>
    <property type="match status" value="1"/>
</dbReference>
<dbReference type="PANTHER" id="PTHR34822:SF1">
    <property type="entry name" value="GRPB FAMILY PROTEIN"/>
    <property type="match status" value="1"/>
</dbReference>
<dbReference type="Gene3D" id="3.30.460.40">
    <property type="match status" value="1"/>
</dbReference>
<evidence type="ECO:0000313" key="1">
    <source>
        <dbReference type="EMBL" id="GGJ22023.1"/>
    </source>
</evidence>